<evidence type="ECO:0000313" key="1">
    <source>
        <dbReference type="EMBL" id="CAB4131674.1"/>
    </source>
</evidence>
<proteinExistence type="predicted"/>
<gene>
    <name evidence="1" type="ORF">UFOVP132_204</name>
</gene>
<name>A0A6J5LB17_9CAUD</name>
<accession>A0A6J5LB17</accession>
<organism evidence="1">
    <name type="scientific">uncultured Caudovirales phage</name>
    <dbReference type="NCBI Taxonomy" id="2100421"/>
    <lineage>
        <taxon>Viruses</taxon>
        <taxon>Duplodnaviria</taxon>
        <taxon>Heunggongvirae</taxon>
        <taxon>Uroviricota</taxon>
        <taxon>Caudoviricetes</taxon>
        <taxon>Peduoviridae</taxon>
        <taxon>Maltschvirus</taxon>
        <taxon>Maltschvirus maltsch</taxon>
    </lineage>
</organism>
<protein>
    <submittedName>
        <fullName evidence="1">Uncharacterized protein</fullName>
    </submittedName>
</protein>
<sequence>MNYKIVSTSELHQILETATDQVIESFPTKEEARKMLRHFNLGGGFDGYTPTFMVKNCSKLLQKLESAYK</sequence>
<dbReference type="EMBL" id="LR796247">
    <property type="protein sequence ID" value="CAB4131674.1"/>
    <property type="molecule type" value="Genomic_DNA"/>
</dbReference>
<reference evidence="1" key="1">
    <citation type="submission" date="2020-04" db="EMBL/GenBank/DDBJ databases">
        <authorList>
            <person name="Chiriac C."/>
            <person name="Salcher M."/>
            <person name="Ghai R."/>
            <person name="Kavagutti S V."/>
        </authorList>
    </citation>
    <scope>NUCLEOTIDE SEQUENCE</scope>
</reference>